<protein>
    <submittedName>
        <fullName evidence="3">Uncharacterized protein</fullName>
    </submittedName>
</protein>
<proteinExistence type="predicted"/>
<dbReference type="EMBL" id="JARJCN010000081">
    <property type="protein sequence ID" value="KAJ7076467.1"/>
    <property type="molecule type" value="Genomic_DNA"/>
</dbReference>
<dbReference type="EMBL" id="JARJCN010000081">
    <property type="protein sequence ID" value="KAJ7076472.1"/>
    <property type="molecule type" value="Genomic_DNA"/>
</dbReference>
<name>A0AAD6TQY9_9AGAR</name>
<accession>A0AAD6TQY9</accession>
<evidence type="ECO:0000313" key="3">
    <source>
        <dbReference type="EMBL" id="KAJ7076472.1"/>
    </source>
</evidence>
<comment type="caution">
    <text evidence="3">The sequence shown here is derived from an EMBL/GenBank/DDBJ whole genome shotgun (WGS) entry which is preliminary data.</text>
</comment>
<evidence type="ECO:0000313" key="2">
    <source>
        <dbReference type="EMBL" id="KAJ7076467.1"/>
    </source>
</evidence>
<gene>
    <name evidence="2" type="ORF">B0H15DRAFT_955633</name>
    <name evidence="3" type="ORF">B0H15DRAFT_955639</name>
    <name evidence="4" type="ORF">B0H15DRAFT_955642</name>
</gene>
<sequence>MRYQAHSFSSGVADAYLNLGLFAVKTQTLSSLRSSGRTVQFEALRRYYPCFNIETKGPARSLSRRHYFDPDDPLNRVNGRFTYKAVVMLDLLSLNEFKRSAMRTSDERLVQTREAVMPILNKQAARTPSLSSSIISIPFNLPFKFNGSEPPAHRTRAPNLPRIQPEPPLAIHSSGPAIPSFTLTGHRKTRLVLREPTIRPASASLCAAASSLFRSESRRCRPRIALDASRSVPQFAPLARAQIDPPPASHRSETFERKASRERPSSGLGGWAEIGALPTAPESTEAGDEDERGGERLRPTTPAKTSNFPHAERPPRSALTRSRHARPTRLDPHQARASSA</sequence>
<organism evidence="3 5">
    <name type="scientific">Mycena belliarum</name>
    <dbReference type="NCBI Taxonomy" id="1033014"/>
    <lineage>
        <taxon>Eukaryota</taxon>
        <taxon>Fungi</taxon>
        <taxon>Dikarya</taxon>
        <taxon>Basidiomycota</taxon>
        <taxon>Agaricomycotina</taxon>
        <taxon>Agaricomycetes</taxon>
        <taxon>Agaricomycetidae</taxon>
        <taxon>Agaricales</taxon>
        <taxon>Marasmiineae</taxon>
        <taxon>Mycenaceae</taxon>
        <taxon>Mycena</taxon>
    </lineage>
</organism>
<evidence type="ECO:0000256" key="1">
    <source>
        <dbReference type="SAM" id="MobiDB-lite"/>
    </source>
</evidence>
<reference evidence="3" key="1">
    <citation type="submission" date="2023-03" db="EMBL/GenBank/DDBJ databases">
        <title>Massive genome expansion in bonnet fungi (Mycena s.s.) driven by repeated elements and novel gene families across ecological guilds.</title>
        <authorList>
            <consortium name="Lawrence Berkeley National Laboratory"/>
            <person name="Harder C.B."/>
            <person name="Miyauchi S."/>
            <person name="Viragh M."/>
            <person name="Kuo A."/>
            <person name="Thoen E."/>
            <person name="Andreopoulos B."/>
            <person name="Lu D."/>
            <person name="Skrede I."/>
            <person name="Drula E."/>
            <person name="Henrissat B."/>
            <person name="Morin E."/>
            <person name="Kohler A."/>
            <person name="Barry K."/>
            <person name="LaButti K."/>
            <person name="Morin E."/>
            <person name="Salamov A."/>
            <person name="Lipzen A."/>
            <person name="Mereny Z."/>
            <person name="Hegedus B."/>
            <person name="Baldrian P."/>
            <person name="Stursova M."/>
            <person name="Weitz H."/>
            <person name="Taylor A."/>
            <person name="Grigoriev I.V."/>
            <person name="Nagy L.G."/>
            <person name="Martin F."/>
            <person name="Kauserud H."/>
        </authorList>
    </citation>
    <scope>NUCLEOTIDE SEQUENCE</scope>
    <source>
        <strain evidence="3">CBHHK173m</strain>
    </source>
</reference>
<dbReference type="Proteomes" id="UP001222325">
    <property type="component" value="Unassembled WGS sequence"/>
</dbReference>
<feature type="region of interest" description="Disordered" evidence="1">
    <location>
        <begin position="236"/>
        <end position="340"/>
    </location>
</feature>
<feature type="compositionally biased region" description="Basic and acidic residues" evidence="1">
    <location>
        <begin position="250"/>
        <end position="264"/>
    </location>
</feature>
<evidence type="ECO:0000313" key="4">
    <source>
        <dbReference type="EMBL" id="KAJ7076475.1"/>
    </source>
</evidence>
<evidence type="ECO:0000313" key="5">
    <source>
        <dbReference type="Proteomes" id="UP001222325"/>
    </source>
</evidence>
<dbReference type="EMBL" id="JARJCN010000081">
    <property type="protein sequence ID" value="KAJ7076475.1"/>
    <property type="molecule type" value="Genomic_DNA"/>
</dbReference>
<keyword evidence="5" id="KW-1185">Reference proteome</keyword>
<dbReference type="AlphaFoldDB" id="A0AAD6TQY9"/>